<dbReference type="SUPFAM" id="SSF53901">
    <property type="entry name" value="Thiolase-like"/>
    <property type="match status" value="1"/>
</dbReference>
<dbReference type="InterPro" id="IPR016039">
    <property type="entry name" value="Thiolase-like"/>
</dbReference>
<evidence type="ECO:0000256" key="2">
    <source>
        <dbReference type="ARBA" id="ARBA00022679"/>
    </source>
</evidence>
<dbReference type="Pfam" id="PF18313">
    <property type="entry name" value="TLP1_add_C"/>
    <property type="match status" value="1"/>
</dbReference>
<dbReference type="EMBL" id="SHNN01000001">
    <property type="protein sequence ID" value="MCX2980184.1"/>
    <property type="molecule type" value="Genomic_DNA"/>
</dbReference>
<feature type="region of interest" description="Disordered" evidence="4">
    <location>
        <begin position="484"/>
        <end position="504"/>
    </location>
</feature>
<dbReference type="RefSeq" id="WP_279244163.1">
    <property type="nucleotide sequence ID" value="NZ_SHNN01000001.1"/>
</dbReference>
<keyword evidence="7" id="KW-1185">Reference proteome</keyword>
<evidence type="ECO:0000313" key="6">
    <source>
        <dbReference type="EMBL" id="MCX2980184.1"/>
    </source>
</evidence>
<evidence type="ECO:0000313" key="7">
    <source>
        <dbReference type="Proteomes" id="UP001143362"/>
    </source>
</evidence>
<organism evidence="6 7">
    <name type="scientific">Candidatus Litorirhabdus singularis</name>
    <dbReference type="NCBI Taxonomy" id="2518993"/>
    <lineage>
        <taxon>Bacteria</taxon>
        <taxon>Pseudomonadati</taxon>
        <taxon>Pseudomonadota</taxon>
        <taxon>Gammaproteobacteria</taxon>
        <taxon>Cellvibrionales</taxon>
        <taxon>Halieaceae</taxon>
        <taxon>Candidatus Litorirhabdus</taxon>
    </lineage>
</organism>
<dbReference type="Gene3D" id="3.40.47.10">
    <property type="match status" value="1"/>
</dbReference>
<protein>
    <submittedName>
        <fullName evidence="6">Acetyl-CoA acetyltransferase</fullName>
    </submittedName>
</protein>
<sequence>MTDTKTLPDSTPILVGAGQFTQREATDTSHMGLAIQAAANAVADCGAPDIAQAIDTICVTKLFSDMGHLWNCKWGRSNNPPESIARGIGASPKARIYSQTGGNQPQSRLIEMARDIALGEREVVLLAGSEALKNQRHAERNNRELDWNEHFEETLEDRGMGESVATSQELSNGLHNVAYYYALIEQAQCHSAARSVAEHREKMAQLLESFSKVAADNPYAQFTGSQSAADILAAPAMTHLYTKRMIAQDGVNLAAALILCSVGKARELGIPESQWVYLHGMADGTELELSRRPDPGKSPMAGRVADRALEIAGLSIDAIDAIDIYSCFPCAVTAVADHLGLPTDGSRALTLTGGLPYFGGPGNNYSMHGIAEAVSAARNRSDAYIMVTANGGVMSKHASGIYSQIPSSTDWATVETKVSDSGVEHRDICLDPGQGTIVSYTVHFDRDGGAHAIIIGDTAEGERFVATTAKDDQATAQALLETDPIGQPVSVTPPEGESLNFQLA</sequence>
<evidence type="ECO:0000256" key="4">
    <source>
        <dbReference type="SAM" id="MobiDB-lite"/>
    </source>
</evidence>
<accession>A0ABT3TD26</accession>
<gene>
    <name evidence="6" type="ORF">EYC98_04800</name>
</gene>
<evidence type="ECO:0000259" key="5">
    <source>
        <dbReference type="Pfam" id="PF18313"/>
    </source>
</evidence>
<dbReference type="Gene3D" id="2.40.50.840">
    <property type="match status" value="1"/>
</dbReference>
<dbReference type="PANTHER" id="PTHR18919">
    <property type="entry name" value="ACETYL-COA C-ACYLTRANSFERASE"/>
    <property type="match status" value="1"/>
</dbReference>
<comment type="caution">
    <text evidence="6">The sequence shown here is derived from an EMBL/GenBank/DDBJ whole genome shotgun (WGS) entry which is preliminary data.</text>
</comment>
<reference evidence="6" key="1">
    <citation type="submission" date="2019-02" db="EMBL/GenBank/DDBJ databases">
        <authorList>
            <person name="Li S.-H."/>
        </authorList>
    </citation>
    <scope>NUCLEOTIDE SEQUENCE</scope>
    <source>
        <strain evidence="6">IMCC14734</strain>
    </source>
</reference>
<keyword evidence="2" id="KW-0808">Transferase</keyword>
<comment type="similarity">
    <text evidence="1">Belongs to the thiolase-like superfamily. Thiolase family.</text>
</comment>
<keyword evidence="3" id="KW-0012">Acyltransferase</keyword>
<evidence type="ECO:0000256" key="3">
    <source>
        <dbReference type="ARBA" id="ARBA00023315"/>
    </source>
</evidence>
<dbReference type="PANTHER" id="PTHR18919:SF139">
    <property type="entry name" value="THIOLASE-LIKE PROTEIN TYPE 1 ADDITIONAL C-TERMINAL DOMAIN-CONTAINING PROTEIN"/>
    <property type="match status" value="1"/>
</dbReference>
<feature type="domain" description="Thiolase-like protein type 1 additional C-terminal" evidence="5">
    <location>
        <begin position="432"/>
        <end position="493"/>
    </location>
</feature>
<proteinExistence type="inferred from homology"/>
<evidence type="ECO:0000256" key="1">
    <source>
        <dbReference type="ARBA" id="ARBA00010982"/>
    </source>
</evidence>
<name>A0ABT3TD26_9GAMM</name>
<dbReference type="Proteomes" id="UP001143362">
    <property type="component" value="Unassembled WGS sequence"/>
</dbReference>
<dbReference type="InterPro" id="IPR040771">
    <property type="entry name" value="TLP1_add_C"/>
</dbReference>